<evidence type="ECO:0000256" key="2">
    <source>
        <dbReference type="ARBA" id="ARBA00023157"/>
    </source>
</evidence>
<dbReference type="Pfam" id="PF13927">
    <property type="entry name" value="Ig_3"/>
    <property type="match status" value="1"/>
</dbReference>
<dbReference type="Pfam" id="PF07686">
    <property type="entry name" value="V-set"/>
    <property type="match status" value="1"/>
</dbReference>
<dbReference type="OMA" id="FACELSN"/>
<feature type="domain" description="Ig-like" evidence="6">
    <location>
        <begin position="425"/>
        <end position="500"/>
    </location>
</feature>
<dbReference type="PANTHER" id="PTHR44337">
    <property type="entry name" value="CARCINOEMBRYONIC ANTIGEN-RELATED CELL ADHESION MOLECULE 8"/>
    <property type="match status" value="1"/>
</dbReference>
<keyword evidence="1" id="KW-0732">Signal</keyword>
<feature type="domain" description="Ig-like" evidence="6">
    <location>
        <begin position="239"/>
        <end position="313"/>
    </location>
</feature>
<dbReference type="Proteomes" id="UP000261620">
    <property type="component" value="Unplaced"/>
</dbReference>
<feature type="domain" description="Ig-like" evidence="6">
    <location>
        <begin position="320"/>
        <end position="422"/>
    </location>
</feature>
<keyword evidence="5" id="KW-1133">Transmembrane helix</keyword>
<dbReference type="InterPro" id="IPR007110">
    <property type="entry name" value="Ig-like_dom"/>
</dbReference>
<keyword evidence="2" id="KW-1015">Disulfide bond</keyword>
<dbReference type="PROSITE" id="PS50835">
    <property type="entry name" value="IG_LIKE"/>
    <property type="match status" value="4"/>
</dbReference>
<dbReference type="Pfam" id="PF07679">
    <property type="entry name" value="I-set"/>
    <property type="match status" value="1"/>
</dbReference>
<reference evidence="7" key="2">
    <citation type="submission" date="2025-09" db="UniProtKB">
        <authorList>
            <consortium name="Ensembl"/>
        </authorList>
    </citation>
    <scope>IDENTIFICATION</scope>
</reference>
<keyword evidence="5" id="KW-0472">Membrane</keyword>
<dbReference type="STRING" id="94237.ENSMMOP00000022304"/>
<evidence type="ECO:0000256" key="4">
    <source>
        <dbReference type="ARBA" id="ARBA00023319"/>
    </source>
</evidence>
<dbReference type="SMART" id="SM00408">
    <property type="entry name" value="IGc2"/>
    <property type="match status" value="3"/>
</dbReference>
<dbReference type="SMART" id="SM00409">
    <property type="entry name" value="IG"/>
    <property type="match status" value="5"/>
</dbReference>
<dbReference type="InterPro" id="IPR003598">
    <property type="entry name" value="Ig_sub2"/>
</dbReference>
<evidence type="ECO:0000256" key="5">
    <source>
        <dbReference type="SAM" id="Phobius"/>
    </source>
</evidence>
<dbReference type="PANTHER" id="PTHR44337:SF17">
    <property type="entry name" value="CARCINOEMBRYONIC ANTIGEN-RELATED CELL ADHESION MOLECULE 5 ISOFORM X1"/>
    <property type="match status" value="1"/>
</dbReference>
<dbReference type="Ensembl" id="ENSMMOT00000022673.1">
    <property type="protein sequence ID" value="ENSMMOP00000022304.1"/>
    <property type="gene ID" value="ENSMMOG00000016948.1"/>
</dbReference>
<feature type="transmembrane region" description="Helical" evidence="5">
    <location>
        <begin position="519"/>
        <end position="541"/>
    </location>
</feature>
<accession>A0A3Q3X9Q7</accession>
<dbReference type="InterPro" id="IPR052598">
    <property type="entry name" value="IgSF_CEA-related"/>
</dbReference>
<dbReference type="InterPro" id="IPR013106">
    <property type="entry name" value="Ig_V-set"/>
</dbReference>
<name>A0A3Q3X9Q7_MOLML</name>
<dbReference type="Gene3D" id="2.60.40.10">
    <property type="entry name" value="Immunoglobulins"/>
    <property type="match status" value="5"/>
</dbReference>
<evidence type="ECO:0000313" key="7">
    <source>
        <dbReference type="Ensembl" id="ENSMMOP00000022304.1"/>
    </source>
</evidence>
<dbReference type="AlphaFoldDB" id="A0A3Q3X9Q7"/>
<reference evidence="7" key="1">
    <citation type="submission" date="2025-08" db="UniProtKB">
        <authorList>
            <consortium name="Ensembl"/>
        </authorList>
    </citation>
    <scope>IDENTIFICATION</scope>
</reference>
<sequence>MRNFPQRFARTRRTAPRCLLGPPADLLSLPLVPAGCCAGQELLPPGPVDAVVGGNVTLRTLVTDPAFAFITWNFNNGSEQIFVATLPKSAALNTNEQYKGRVSVDPRSGSLTLTGVQPGDSGDYIISIITADGTTTTAEIKLRVLEPVSDVAIKSNLAEAIEHNSTVVLTCSSKGSFITFSWINGTAPIVADGKRLTITTLTIADVLRSDLLGPIYCTVANKLETQKSAPLNLTVYYGPEKVSIAPASPPQFIKSGSDFNLTCSAVSEPAATFTWFHEKQLMKLFGPVLTLDKIQKQGFGKTAGEYTCVANNGKTKLDVPSVAVSFAVMDAISDVKITGPTGVLLAGNSSANISCQATGGNVTGTEWLKDGKRLSPGGRLLFAKDMSSVAIDPLQKEDGGRYMCQLSNPVSIQQASYQMEVNYGPEAAVVTGEDAVEINDKVTFVCAAASVPPANYTWKFNGTMTNVKTATYTIEKAVYKNTGTYTCEAHNAVTGTTSVSNHALAVKALDEDEGLSDGAIAGIIIGVLLALGIAIGLVVYCRQKVP</sequence>
<dbReference type="SUPFAM" id="SSF48726">
    <property type="entry name" value="Immunoglobulin"/>
    <property type="match status" value="4"/>
</dbReference>
<proteinExistence type="predicted"/>
<feature type="domain" description="Ig-like" evidence="6">
    <location>
        <begin position="147"/>
        <end position="234"/>
    </location>
</feature>
<protein>
    <recommendedName>
        <fullName evidence="6">Ig-like domain-containing protein</fullName>
    </recommendedName>
</protein>
<keyword evidence="8" id="KW-1185">Reference proteome</keyword>
<organism evidence="7 8">
    <name type="scientific">Mola mola</name>
    <name type="common">Ocean sunfish</name>
    <name type="synonym">Tetraodon mola</name>
    <dbReference type="NCBI Taxonomy" id="94237"/>
    <lineage>
        <taxon>Eukaryota</taxon>
        <taxon>Metazoa</taxon>
        <taxon>Chordata</taxon>
        <taxon>Craniata</taxon>
        <taxon>Vertebrata</taxon>
        <taxon>Euteleostomi</taxon>
        <taxon>Actinopterygii</taxon>
        <taxon>Neopterygii</taxon>
        <taxon>Teleostei</taxon>
        <taxon>Neoteleostei</taxon>
        <taxon>Acanthomorphata</taxon>
        <taxon>Eupercaria</taxon>
        <taxon>Tetraodontiformes</taxon>
        <taxon>Molidae</taxon>
        <taxon>Mola</taxon>
    </lineage>
</organism>
<dbReference type="InterPro" id="IPR036179">
    <property type="entry name" value="Ig-like_dom_sf"/>
</dbReference>
<dbReference type="InterPro" id="IPR013783">
    <property type="entry name" value="Ig-like_fold"/>
</dbReference>
<evidence type="ECO:0000256" key="3">
    <source>
        <dbReference type="ARBA" id="ARBA00023180"/>
    </source>
</evidence>
<dbReference type="InterPro" id="IPR003599">
    <property type="entry name" value="Ig_sub"/>
</dbReference>
<evidence type="ECO:0000313" key="8">
    <source>
        <dbReference type="Proteomes" id="UP000261620"/>
    </source>
</evidence>
<keyword evidence="4" id="KW-0393">Immunoglobulin domain</keyword>
<dbReference type="InterPro" id="IPR013098">
    <property type="entry name" value="Ig_I-set"/>
</dbReference>
<keyword evidence="3" id="KW-0325">Glycoprotein</keyword>
<dbReference type="Pfam" id="PF13895">
    <property type="entry name" value="Ig_2"/>
    <property type="match status" value="1"/>
</dbReference>
<keyword evidence="5" id="KW-0812">Transmembrane</keyword>
<dbReference type="CDD" id="cd00096">
    <property type="entry name" value="Ig"/>
    <property type="match status" value="1"/>
</dbReference>
<evidence type="ECO:0000256" key="1">
    <source>
        <dbReference type="ARBA" id="ARBA00022729"/>
    </source>
</evidence>
<evidence type="ECO:0000259" key="6">
    <source>
        <dbReference type="PROSITE" id="PS50835"/>
    </source>
</evidence>